<gene>
    <name evidence="2" type="ORF">GCM10007420_27270</name>
</gene>
<proteinExistence type="predicted"/>
<dbReference type="Proteomes" id="UP000648722">
    <property type="component" value="Unassembled WGS sequence"/>
</dbReference>
<protein>
    <submittedName>
        <fullName evidence="2">Type II secretion system protein GspG</fullName>
    </submittedName>
</protein>
<dbReference type="InterPro" id="IPR013545">
    <property type="entry name" value="T2SS_protein-GspG_C"/>
</dbReference>
<dbReference type="Pfam" id="PF08334">
    <property type="entry name" value="T2SSG"/>
    <property type="match status" value="1"/>
</dbReference>
<comment type="caution">
    <text evidence="2">The sequence shown here is derived from an EMBL/GenBank/DDBJ whole genome shotgun (WGS) entry which is preliminary data.</text>
</comment>
<name>A0ABQ1Y1P7_9PROT</name>
<reference evidence="3" key="1">
    <citation type="journal article" date="2019" name="Int. J. Syst. Evol. Microbiol.">
        <title>The Global Catalogue of Microorganisms (GCM) 10K type strain sequencing project: providing services to taxonomists for standard genome sequencing and annotation.</title>
        <authorList>
            <consortium name="The Broad Institute Genomics Platform"/>
            <consortium name="The Broad Institute Genome Sequencing Center for Infectious Disease"/>
            <person name="Wu L."/>
            <person name="Ma J."/>
        </authorList>
    </citation>
    <scope>NUCLEOTIDE SEQUENCE [LARGE SCALE GENOMIC DNA]</scope>
    <source>
        <strain evidence="3">CGMCC 1.12766</strain>
    </source>
</reference>
<dbReference type="InterPro" id="IPR045584">
    <property type="entry name" value="Pilin-like"/>
</dbReference>
<keyword evidence="3" id="KW-1185">Reference proteome</keyword>
<organism evidence="2 3">
    <name type="scientific">Glycocaulis albus</name>
    <dbReference type="NCBI Taxonomy" id="1382801"/>
    <lineage>
        <taxon>Bacteria</taxon>
        <taxon>Pseudomonadati</taxon>
        <taxon>Pseudomonadota</taxon>
        <taxon>Alphaproteobacteria</taxon>
        <taxon>Maricaulales</taxon>
        <taxon>Maricaulaceae</taxon>
        <taxon>Glycocaulis</taxon>
    </lineage>
</organism>
<dbReference type="NCBIfam" id="TIGR01710">
    <property type="entry name" value="typeII_sec_gspG"/>
    <property type="match status" value="1"/>
</dbReference>
<accession>A0ABQ1Y1P7</accession>
<evidence type="ECO:0000313" key="3">
    <source>
        <dbReference type="Proteomes" id="UP000648722"/>
    </source>
</evidence>
<dbReference type="SUPFAM" id="SSF54523">
    <property type="entry name" value="Pili subunits"/>
    <property type="match status" value="1"/>
</dbReference>
<dbReference type="EMBL" id="BMFS01000020">
    <property type="protein sequence ID" value="GGH09004.1"/>
    <property type="molecule type" value="Genomic_DNA"/>
</dbReference>
<dbReference type="InterPro" id="IPR010054">
    <property type="entry name" value="Type2_sec_GspG"/>
</dbReference>
<feature type="domain" description="Type II secretion system protein GspG C-terminal" evidence="1">
    <location>
        <begin position="14"/>
        <end position="118"/>
    </location>
</feature>
<evidence type="ECO:0000259" key="1">
    <source>
        <dbReference type="Pfam" id="PF08334"/>
    </source>
</evidence>
<dbReference type="Gene3D" id="3.30.700.10">
    <property type="entry name" value="Glycoprotein, Type 4 Pilin"/>
    <property type="match status" value="1"/>
</dbReference>
<evidence type="ECO:0000313" key="2">
    <source>
        <dbReference type="EMBL" id="GGH09004.1"/>
    </source>
</evidence>
<sequence>MIIALIVGLATPALMGRLGAAQSRTAEIQLENLATSLDLFRLDIGRYPTTQEGLTALVSPPAAVEARWSGPYVRRGEVPDDPWGRPYIYRAAPGGGFELVSYGRDGEPGGTGEDRDIVVVLER</sequence>